<reference evidence="2" key="1">
    <citation type="submission" date="2021-12" db="EMBL/GenBank/DDBJ databases">
        <title>Curvularia clavata genome.</title>
        <authorList>
            <person name="Cao Y."/>
        </authorList>
    </citation>
    <scope>NUCLEOTIDE SEQUENCE</scope>
    <source>
        <strain evidence="2">Yc1106</strain>
    </source>
</reference>
<feature type="region of interest" description="Disordered" evidence="1">
    <location>
        <begin position="18"/>
        <end position="165"/>
    </location>
</feature>
<evidence type="ECO:0000256" key="1">
    <source>
        <dbReference type="SAM" id="MobiDB-lite"/>
    </source>
</evidence>
<gene>
    <name evidence="2" type="ORF">yc1106_02510</name>
</gene>
<dbReference type="AlphaFoldDB" id="A0A9Q8Z2X8"/>
<dbReference type="VEuPathDB" id="FungiDB:yc1106_02510"/>
<organism evidence="2 3">
    <name type="scientific">Curvularia clavata</name>
    <dbReference type="NCBI Taxonomy" id="95742"/>
    <lineage>
        <taxon>Eukaryota</taxon>
        <taxon>Fungi</taxon>
        <taxon>Dikarya</taxon>
        <taxon>Ascomycota</taxon>
        <taxon>Pezizomycotina</taxon>
        <taxon>Dothideomycetes</taxon>
        <taxon>Pleosporomycetidae</taxon>
        <taxon>Pleosporales</taxon>
        <taxon>Pleosporineae</taxon>
        <taxon>Pleosporaceae</taxon>
        <taxon>Curvularia</taxon>
    </lineage>
</organism>
<feature type="compositionally biased region" description="Basic and acidic residues" evidence="1">
    <location>
        <begin position="52"/>
        <end position="66"/>
    </location>
</feature>
<protein>
    <submittedName>
        <fullName evidence="2">Uncharacterized protein</fullName>
    </submittedName>
</protein>
<feature type="compositionally biased region" description="Basic and acidic residues" evidence="1">
    <location>
        <begin position="223"/>
        <end position="233"/>
    </location>
</feature>
<keyword evidence="3" id="KW-1185">Reference proteome</keyword>
<dbReference type="Proteomes" id="UP001056012">
    <property type="component" value="Chromosome 2"/>
</dbReference>
<sequence length="297" mass="32587">MPRSKAIVISQPMDARHVGGVNVQGSGASSIDNYFNNTEVNSDEQSPPSADAAKKAETRGRSDTNPRRSGVSWKDSFSRLRQKSFSPHSRSRRGSEDRHMMESQVKNQAETPESSATAPKTQPSATRLGQQVGFESDSDDSASASRKRTDKIQHASSQLQEVTCTPHDKKALARLTTTSSVYSTTTNLDPTNATTSFQRKPLVNEYSIFPIERNMTGPNAHTSESRAKSKRSDSGTAIEFDNIPAEQRPVPFREIMAIPSLNERLAMYKKTRDYWATADHGLGEWVGLAAGPKSIVA</sequence>
<dbReference type="OrthoDB" id="5151921at2759"/>
<feature type="compositionally biased region" description="Polar residues" evidence="1">
    <location>
        <begin position="23"/>
        <end position="48"/>
    </location>
</feature>
<feature type="region of interest" description="Disordered" evidence="1">
    <location>
        <begin position="213"/>
        <end position="239"/>
    </location>
</feature>
<accession>A0A9Q8Z2X8</accession>
<feature type="compositionally biased region" description="Polar residues" evidence="1">
    <location>
        <begin position="104"/>
        <end position="129"/>
    </location>
</feature>
<evidence type="ECO:0000313" key="2">
    <source>
        <dbReference type="EMBL" id="USP75236.1"/>
    </source>
</evidence>
<feature type="compositionally biased region" description="Polar residues" evidence="1">
    <location>
        <begin position="154"/>
        <end position="163"/>
    </location>
</feature>
<name>A0A9Q8Z2X8_CURCL</name>
<evidence type="ECO:0000313" key="3">
    <source>
        <dbReference type="Proteomes" id="UP001056012"/>
    </source>
</evidence>
<proteinExistence type="predicted"/>
<dbReference type="EMBL" id="CP089275">
    <property type="protein sequence ID" value="USP75236.1"/>
    <property type="molecule type" value="Genomic_DNA"/>
</dbReference>